<proteinExistence type="predicted"/>
<gene>
    <name evidence="1" type="ORF">FISHEDRAFT_75840</name>
</gene>
<keyword evidence="2" id="KW-1185">Reference proteome</keyword>
<dbReference type="EMBL" id="KN882040">
    <property type="protein sequence ID" value="KIY46235.1"/>
    <property type="molecule type" value="Genomic_DNA"/>
</dbReference>
<organism evidence="1 2">
    <name type="scientific">Fistulina hepatica ATCC 64428</name>
    <dbReference type="NCBI Taxonomy" id="1128425"/>
    <lineage>
        <taxon>Eukaryota</taxon>
        <taxon>Fungi</taxon>
        <taxon>Dikarya</taxon>
        <taxon>Basidiomycota</taxon>
        <taxon>Agaricomycotina</taxon>
        <taxon>Agaricomycetes</taxon>
        <taxon>Agaricomycetidae</taxon>
        <taxon>Agaricales</taxon>
        <taxon>Fistulinaceae</taxon>
        <taxon>Fistulina</taxon>
    </lineage>
</organism>
<dbReference type="AlphaFoldDB" id="A0A0D7A659"/>
<accession>A0A0D7A659</accession>
<name>A0A0D7A659_9AGAR</name>
<protein>
    <submittedName>
        <fullName evidence="1">Uncharacterized protein</fullName>
    </submittedName>
</protein>
<sequence>MLSDTFNIYLHILRDVDKQVQSSLGCDEPNWRVQNACMACCYKLVDKPELEFNQMAIMDSNNSLKHIASVHLRNTADRHVSKSDYFIDCAFVDKFANEIRAYKQGATNKTMAPLELKTVDTEDGDSNEGPLLVEIEAETVE</sequence>
<dbReference type="OrthoDB" id="2665372at2759"/>
<evidence type="ECO:0000313" key="2">
    <source>
        <dbReference type="Proteomes" id="UP000054144"/>
    </source>
</evidence>
<evidence type="ECO:0000313" key="1">
    <source>
        <dbReference type="EMBL" id="KIY46235.1"/>
    </source>
</evidence>
<dbReference type="Proteomes" id="UP000054144">
    <property type="component" value="Unassembled WGS sequence"/>
</dbReference>
<reference evidence="1 2" key="1">
    <citation type="journal article" date="2015" name="Fungal Genet. Biol.">
        <title>Evolution of novel wood decay mechanisms in Agaricales revealed by the genome sequences of Fistulina hepatica and Cylindrobasidium torrendii.</title>
        <authorList>
            <person name="Floudas D."/>
            <person name="Held B.W."/>
            <person name="Riley R."/>
            <person name="Nagy L.G."/>
            <person name="Koehler G."/>
            <person name="Ransdell A.S."/>
            <person name="Younus H."/>
            <person name="Chow J."/>
            <person name="Chiniquy J."/>
            <person name="Lipzen A."/>
            <person name="Tritt A."/>
            <person name="Sun H."/>
            <person name="Haridas S."/>
            <person name="LaButti K."/>
            <person name="Ohm R.A."/>
            <person name="Kues U."/>
            <person name="Blanchette R.A."/>
            <person name="Grigoriev I.V."/>
            <person name="Minto R.E."/>
            <person name="Hibbett D.S."/>
        </authorList>
    </citation>
    <scope>NUCLEOTIDE SEQUENCE [LARGE SCALE GENOMIC DNA]</scope>
    <source>
        <strain evidence="1 2">ATCC 64428</strain>
    </source>
</reference>